<dbReference type="Pfam" id="PF00612">
    <property type="entry name" value="IQ"/>
    <property type="match status" value="1"/>
</dbReference>
<feature type="domain" description="BAG" evidence="6">
    <location>
        <begin position="688"/>
        <end position="765"/>
    </location>
</feature>
<dbReference type="PROSITE" id="PS50096">
    <property type="entry name" value="IQ"/>
    <property type="match status" value="1"/>
</dbReference>
<evidence type="ECO:0000313" key="7">
    <source>
        <dbReference type="EMBL" id="KAL2336100.1"/>
    </source>
</evidence>
<dbReference type="SMART" id="SM00264">
    <property type="entry name" value="BAG"/>
    <property type="match status" value="1"/>
</dbReference>
<dbReference type="InterPro" id="IPR000048">
    <property type="entry name" value="IQ_motif_EF-hand-BS"/>
</dbReference>
<feature type="region of interest" description="Disordered" evidence="4">
    <location>
        <begin position="1018"/>
        <end position="1039"/>
    </location>
</feature>
<dbReference type="Gene3D" id="1.20.58.120">
    <property type="entry name" value="BAG domain"/>
    <property type="match status" value="1"/>
</dbReference>
<dbReference type="PANTHER" id="PTHR33322:SF16">
    <property type="entry name" value="BAG FAMILY MOLECULAR CHAPERONE REGULATOR 6"/>
    <property type="match status" value="1"/>
</dbReference>
<protein>
    <recommendedName>
        <fullName evidence="6">BAG domain-containing protein</fullName>
    </recommendedName>
</protein>
<feature type="region of interest" description="Disordered" evidence="4">
    <location>
        <begin position="1084"/>
        <end position="1107"/>
    </location>
</feature>
<dbReference type="PROSITE" id="PS51035">
    <property type="entry name" value="BAG"/>
    <property type="match status" value="1"/>
</dbReference>
<dbReference type="FunFam" id="1.20.58.120:FF:000010">
    <property type="entry name" value="BAG family molecular chaperone regulator 6"/>
    <property type="match status" value="1"/>
</dbReference>
<feature type="region of interest" description="Disordered" evidence="4">
    <location>
        <begin position="334"/>
        <end position="370"/>
    </location>
</feature>
<name>A0ABD1MJX3_9FABA</name>
<keyword evidence="3" id="KW-0175">Coiled coil</keyword>
<keyword evidence="1" id="KW-0112">Calmodulin-binding</keyword>
<feature type="compositionally biased region" description="Polar residues" evidence="4">
    <location>
        <begin position="393"/>
        <end position="403"/>
    </location>
</feature>
<feature type="region of interest" description="Disordered" evidence="4">
    <location>
        <begin position="388"/>
        <end position="410"/>
    </location>
</feature>
<dbReference type="InterPro" id="IPR003103">
    <property type="entry name" value="BAG_domain"/>
</dbReference>
<evidence type="ECO:0000256" key="1">
    <source>
        <dbReference type="ARBA" id="ARBA00022860"/>
    </source>
</evidence>
<evidence type="ECO:0000256" key="2">
    <source>
        <dbReference type="ARBA" id="ARBA00023186"/>
    </source>
</evidence>
<dbReference type="InterPro" id="IPR036533">
    <property type="entry name" value="BAG_dom_sf"/>
</dbReference>
<feature type="compositionally biased region" description="Basic and acidic residues" evidence="4">
    <location>
        <begin position="477"/>
        <end position="489"/>
    </location>
</feature>
<gene>
    <name evidence="7" type="ORF">Fmac_010546</name>
</gene>
<evidence type="ECO:0000259" key="6">
    <source>
        <dbReference type="PROSITE" id="PS51035"/>
    </source>
</evidence>
<evidence type="ECO:0000313" key="8">
    <source>
        <dbReference type="Proteomes" id="UP001603857"/>
    </source>
</evidence>
<dbReference type="AlphaFoldDB" id="A0ABD1MJX3"/>
<sequence length="1248" mass="139943">MDETRAIVFPPHSPATFILDFRTSQSITSGIVLRALSLSLSPRRHPHHSYTTVCFLFTPPLLTVFGRFSFFFFFFGFLNLLVLTPEKSFFCLVTIPNMIPAYRSMESYPYQRAFPHYYHPGIEAIPPQIKVDPPKPPLSYEQHWPYAANFGHPIAPHFCCGHNNFPCYSSHMPAYPHAPPPMYYSGGFPAYSEPYFVPYPPQPHHTMDLPRYEYDKYMPREHNCCGCANRPCSQKEGTSVKVEELEHDGGKKVNDALVPVQLKNYPYPLVWIPEEYTINKQLRNPNTVEVGEQNKISHDGKPPGIENSITDAQPAQDPRWNGWLPFDIKVAPNMSHDGYGTRNQKHESEYNRRDSEDGKMDQKHQSEHKRSEFPFPIFWLPCYSNNKQEESGKANNQENTSSPKIVEEVPHTVKSVPVKTHVDEYALKGAGLNQVEYNNTGASGVVEKATNARSIPVKQIELHQGENDLEGAHQNVTKKDSGTDDEKRRSTSSPKASKLPPVCLRVDPLPRKKNGSGSSRSPSPPSSKEHYRATVGEAFKTPVCGTNDNASLSLNHHHATSTNEKIKPKERKTIQVSEYKTNENKGVDYKDECPSQINVDMPGEDPKETMESTDGDAYKYEDKKADKGAEKTMEETTKRKDVKDSSIPTDAGQKEGRLLSDADAAVLIQAAYRGYHVRKWEPLKKLKQLDEVRKEVTDVQGRVQAFGRSSDIQNDEKQKIAIGETIMRLLLKLDTLQGLDPSSREIRKSLARELTILQETLDYITATKPQQQIQDFNLQKHVEVSSMDTQNEECVQKVPEEKVAVPGDLSEGIDVDVTARRDNDGAGETQSTVDPASNERAEPTVLLNGPNNEDTNQEVTADALTHITSELFDSNKMAAEPEAKSEATPIEIDQLDVSICEELPLGVTGEERNDPSIKMEEHNDVISGSLPNVADDSACDALDLENHAMMELPVGLLDVDGRDNGMNISKGEAPNGSAMSFEELPVGLLDEDTATSEVKRHDQIEPKTYKEVLLAQEGDCNEDEKPSYPTDETVKETQLEEQQCLEEQEKAKSSRKSDGWVKIEFKSEGDDSTMDTLFDCKSREEVGNGTKLPPLTTKANGDEPGNEDVCMVANVVTNITPEPTESVPVSDVQKEEESEEKFAQRETEEMVAKQTISTDYKDTETLAQKKTELSDGWSSGDSKLLEENEELRKMMRKLLEAGNEQLNVISNLSGRVKDLENKLARIKRVKTKRYRPATSKMICMKSSK</sequence>
<dbReference type="InterPro" id="IPR040400">
    <property type="entry name" value="BAG5/6/7/8"/>
</dbReference>
<proteinExistence type="predicted"/>
<feature type="coiled-coil region" evidence="3">
    <location>
        <begin position="1181"/>
        <end position="1229"/>
    </location>
</feature>
<dbReference type="Pfam" id="PF02179">
    <property type="entry name" value="BAG"/>
    <property type="match status" value="1"/>
</dbReference>
<evidence type="ECO:0000256" key="4">
    <source>
        <dbReference type="SAM" id="MobiDB-lite"/>
    </source>
</evidence>
<keyword evidence="5" id="KW-0472">Membrane</keyword>
<organism evidence="7 8">
    <name type="scientific">Flemingia macrophylla</name>
    <dbReference type="NCBI Taxonomy" id="520843"/>
    <lineage>
        <taxon>Eukaryota</taxon>
        <taxon>Viridiplantae</taxon>
        <taxon>Streptophyta</taxon>
        <taxon>Embryophyta</taxon>
        <taxon>Tracheophyta</taxon>
        <taxon>Spermatophyta</taxon>
        <taxon>Magnoliopsida</taxon>
        <taxon>eudicotyledons</taxon>
        <taxon>Gunneridae</taxon>
        <taxon>Pentapetalae</taxon>
        <taxon>rosids</taxon>
        <taxon>fabids</taxon>
        <taxon>Fabales</taxon>
        <taxon>Fabaceae</taxon>
        <taxon>Papilionoideae</taxon>
        <taxon>50 kb inversion clade</taxon>
        <taxon>NPAAA clade</taxon>
        <taxon>indigoferoid/millettioid clade</taxon>
        <taxon>Phaseoleae</taxon>
        <taxon>Flemingia</taxon>
    </lineage>
</organism>
<reference evidence="7 8" key="1">
    <citation type="submission" date="2024-08" db="EMBL/GenBank/DDBJ databases">
        <title>Insights into the chromosomal genome structure of Flemingia macrophylla.</title>
        <authorList>
            <person name="Ding Y."/>
            <person name="Zhao Y."/>
            <person name="Bi W."/>
            <person name="Wu M."/>
            <person name="Zhao G."/>
            <person name="Gong Y."/>
            <person name="Li W."/>
            <person name="Zhang P."/>
        </authorList>
    </citation>
    <scope>NUCLEOTIDE SEQUENCE [LARGE SCALE GENOMIC DNA]</scope>
    <source>
        <strain evidence="7">DYQJB</strain>
        <tissue evidence="7">Leaf</tissue>
    </source>
</reference>
<dbReference type="EMBL" id="JBGMDY010000004">
    <property type="protein sequence ID" value="KAL2336100.1"/>
    <property type="molecule type" value="Genomic_DNA"/>
</dbReference>
<feature type="compositionally biased region" description="Basic and acidic residues" evidence="4">
    <location>
        <begin position="1132"/>
        <end position="1151"/>
    </location>
</feature>
<evidence type="ECO:0000256" key="3">
    <source>
        <dbReference type="SAM" id="Coils"/>
    </source>
</evidence>
<comment type="caution">
    <text evidence="7">The sequence shown here is derived from an EMBL/GenBank/DDBJ whole genome shotgun (WGS) entry which is preliminary data.</text>
</comment>
<evidence type="ECO:0000256" key="5">
    <source>
        <dbReference type="SAM" id="Phobius"/>
    </source>
</evidence>
<dbReference type="SUPFAM" id="SSF63491">
    <property type="entry name" value="BAG domain"/>
    <property type="match status" value="1"/>
</dbReference>
<accession>A0ABD1MJX3</accession>
<dbReference type="CDD" id="cd23767">
    <property type="entry name" value="IQCD"/>
    <property type="match status" value="1"/>
</dbReference>
<feature type="region of interest" description="Disordered" evidence="4">
    <location>
        <begin position="464"/>
        <end position="531"/>
    </location>
</feature>
<keyword evidence="8" id="KW-1185">Reference proteome</keyword>
<feature type="transmembrane region" description="Helical" evidence="5">
    <location>
        <begin position="53"/>
        <end position="82"/>
    </location>
</feature>
<feature type="region of interest" description="Disordered" evidence="4">
    <location>
        <begin position="819"/>
        <end position="855"/>
    </location>
</feature>
<feature type="compositionally biased region" description="Basic and acidic residues" evidence="4">
    <location>
        <begin position="344"/>
        <end position="370"/>
    </location>
</feature>
<dbReference type="PANTHER" id="PTHR33322">
    <property type="entry name" value="BAG DOMAIN CONTAINING PROTEIN, EXPRESSED"/>
    <property type="match status" value="1"/>
</dbReference>
<dbReference type="Proteomes" id="UP001603857">
    <property type="component" value="Unassembled WGS sequence"/>
</dbReference>
<dbReference type="GO" id="GO:0005516">
    <property type="term" value="F:calmodulin binding"/>
    <property type="evidence" value="ECO:0007669"/>
    <property type="project" value="UniProtKB-KW"/>
</dbReference>
<feature type="region of interest" description="Disordered" evidence="4">
    <location>
        <begin position="1121"/>
        <end position="1156"/>
    </location>
</feature>
<keyword evidence="2" id="KW-0143">Chaperone</keyword>
<keyword evidence="5" id="KW-0812">Transmembrane</keyword>
<feature type="region of interest" description="Disordered" evidence="4">
    <location>
        <begin position="585"/>
        <end position="655"/>
    </location>
</feature>
<feature type="compositionally biased region" description="Basic and acidic residues" evidence="4">
    <location>
        <begin position="604"/>
        <end position="644"/>
    </location>
</feature>
<keyword evidence="5" id="KW-1133">Transmembrane helix</keyword>